<accession>A0ABR3DJL2</accession>
<name>A0ABR3DJL2_NEUIN</name>
<evidence type="ECO:0000256" key="1">
    <source>
        <dbReference type="SAM" id="MobiDB-lite"/>
    </source>
</evidence>
<proteinExistence type="predicted"/>
<gene>
    <name evidence="2" type="ORF">QR685DRAFT_415099</name>
</gene>
<organism evidence="2 3">
    <name type="scientific">Neurospora intermedia</name>
    <dbReference type="NCBI Taxonomy" id="5142"/>
    <lineage>
        <taxon>Eukaryota</taxon>
        <taxon>Fungi</taxon>
        <taxon>Dikarya</taxon>
        <taxon>Ascomycota</taxon>
        <taxon>Pezizomycotina</taxon>
        <taxon>Sordariomycetes</taxon>
        <taxon>Sordariomycetidae</taxon>
        <taxon>Sordariales</taxon>
        <taxon>Sordariaceae</taxon>
        <taxon>Neurospora</taxon>
    </lineage>
</organism>
<feature type="region of interest" description="Disordered" evidence="1">
    <location>
        <begin position="39"/>
        <end position="58"/>
    </location>
</feature>
<feature type="non-terminal residue" evidence="2">
    <location>
        <position position="1"/>
    </location>
</feature>
<evidence type="ECO:0000313" key="3">
    <source>
        <dbReference type="Proteomes" id="UP001451303"/>
    </source>
</evidence>
<dbReference type="Proteomes" id="UP001451303">
    <property type="component" value="Unassembled WGS sequence"/>
</dbReference>
<evidence type="ECO:0000313" key="2">
    <source>
        <dbReference type="EMBL" id="KAL0472871.1"/>
    </source>
</evidence>
<sequence length="113" mass="12497">EAHQPPVPQSPPAVVPNAHQYMCKIPGCGQPTLAQTKRSSKCRDHLENPPPRSRETDLSEAVATGQRFCGGCNGLRPHRALNRTCWECFCKGRCQRWGVCDGCPASWCPNRVI</sequence>
<feature type="non-terminal residue" evidence="2">
    <location>
        <position position="113"/>
    </location>
</feature>
<dbReference type="EMBL" id="JAVLET010000002">
    <property type="protein sequence ID" value="KAL0472871.1"/>
    <property type="molecule type" value="Genomic_DNA"/>
</dbReference>
<keyword evidence="3" id="KW-1185">Reference proteome</keyword>
<feature type="compositionally biased region" description="Basic and acidic residues" evidence="1">
    <location>
        <begin position="41"/>
        <end position="57"/>
    </location>
</feature>
<protein>
    <submittedName>
        <fullName evidence="2">Uncharacterized protein</fullName>
    </submittedName>
</protein>
<reference evidence="2 3" key="1">
    <citation type="submission" date="2023-09" db="EMBL/GenBank/DDBJ databases">
        <title>Multi-omics analysis of a traditional fermented food reveals byproduct-associated fungal strains for waste-to-food upcycling.</title>
        <authorList>
            <consortium name="Lawrence Berkeley National Laboratory"/>
            <person name="Rekdal V.M."/>
            <person name="Villalobos-Escobedo J.M."/>
            <person name="Rodriguez-Valeron N."/>
            <person name="Garcia M.O."/>
            <person name="Vasquez D.P."/>
            <person name="Damayanti I."/>
            <person name="Sorensen P.M."/>
            <person name="Baidoo E.E."/>
            <person name="De Carvalho A.C."/>
            <person name="Riley R."/>
            <person name="Lipzen A."/>
            <person name="He G."/>
            <person name="Yan M."/>
            <person name="Haridas S."/>
            <person name="Daum C."/>
            <person name="Yoshinaga Y."/>
            <person name="Ng V."/>
            <person name="Grigoriev I.V."/>
            <person name="Munk R."/>
            <person name="Nuraida L."/>
            <person name="Wijaya C.H."/>
            <person name="Morales P.-C."/>
            <person name="Keasling J.D."/>
        </authorList>
    </citation>
    <scope>NUCLEOTIDE SEQUENCE [LARGE SCALE GENOMIC DNA]</scope>
    <source>
        <strain evidence="2 3">FGSC 2613</strain>
    </source>
</reference>
<comment type="caution">
    <text evidence="2">The sequence shown here is derived from an EMBL/GenBank/DDBJ whole genome shotgun (WGS) entry which is preliminary data.</text>
</comment>